<dbReference type="InterPro" id="IPR000014">
    <property type="entry name" value="PAS"/>
</dbReference>
<evidence type="ECO:0000259" key="6">
    <source>
        <dbReference type="PROSITE" id="PS50109"/>
    </source>
</evidence>
<feature type="domain" description="PAC" evidence="8">
    <location>
        <begin position="63"/>
        <end position="116"/>
    </location>
</feature>
<dbReference type="Gene3D" id="1.10.287.130">
    <property type="match status" value="1"/>
</dbReference>
<evidence type="ECO:0000313" key="10">
    <source>
        <dbReference type="Proteomes" id="UP001528411"/>
    </source>
</evidence>
<gene>
    <name evidence="9" type="ORF">PN838_00070</name>
</gene>
<dbReference type="InterPro" id="IPR036097">
    <property type="entry name" value="HisK_dim/P_sf"/>
</dbReference>
<dbReference type="CDD" id="cd00130">
    <property type="entry name" value="PAS"/>
    <property type="match status" value="1"/>
</dbReference>
<evidence type="ECO:0000256" key="2">
    <source>
        <dbReference type="ARBA" id="ARBA00012438"/>
    </source>
</evidence>
<evidence type="ECO:0000256" key="1">
    <source>
        <dbReference type="ARBA" id="ARBA00000085"/>
    </source>
</evidence>
<keyword evidence="5 9" id="KW-0418">Kinase</keyword>
<dbReference type="Pfam" id="PF00512">
    <property type="entry name" value="HisKA"/>
    <property type="match status" value="1"/>
</dbReference>
<reference evidence="9 10" key="1">
    <citation type="submission" date="2023-01" db="EMBL/GenBank/DDBJ databases">
        <title>Psychrosphaera sp. nov., isolated from marine algae.</title>
        <authorList>
            <person name="Bayburt H."/>
            <person name="Choi B.J."/>
            <person name="Kim J.M."/>
            <person name="Choi D.G."/>
            <person name="Jeon C.O."/>
        </authorList>
    </citation>
    <scope>NUCLEOTIDE SEQUENCE [LARGE SCALE GENOMIC DNA]</scope>
    <source>
        <strain evidence="9 10">G1-22</strain>
    </source>
</reference>
<evidence type="ECO:0000256" key="5">
    <source>
        <dbReference type="ARBA" id="ARBA00022777"/>
    </source>
</evidence>
<dbReference type="PANTHER" id="PTHR43304:SF1">
    <property type="entry name" value="PAC DOMAIN-CONTAINING PROTEIN"/>
    <property type="match status" value="1"/>
</dbReference>
<dbReference type="InterPro" id="IPR003661">
    <property type="entry name" value="HisK_dim/P_dom"/>
</dbReference>
<comment type="catalytic activity">
    <reaction evidence="1">
        <text>ATP + protein L-histidine = ADP + protein N-phospho-L-histidine.</text>
        <dbReference type="EC" id="2.7.13.3"/>
    </reaction>
</comment>
<evidence type="ECO:0000256" key="3">
    <source>
        <dbReference type="ARBA" id="ARBA00022553"/>
    </source>
</evidence>
<dbReference type="SMART" id="SM00387">
    <property type="entry name" value="HATPase_c"/>
    <property type="match status" value="1"/>
</dbReference>
<dbReference type="InterPro" id="IPR013655">
    <property type="entry name" value="PAS_fold_3"/>
</dbReference>
<dbReference type="CDD" id="cd00082">
    <property type="entry name" value="HisKA"/>
    <property type="match status" value="1"/>
</dbReference>
<dbReference type="RefSeq" id="WP_272179359.1">
    <property type="nucleotide sequence ID" value="NZ_JAQOMS010000002.1"/>
</dbReference>
<dbReference type="InterPro" id="IPR001610">
    <property type="entry name" value="PAC"/>
</dbReference>
<feature type="domain" description="Histidine kinase" evidence="6">
    <location>
        <begin position="127"/>
        <end position="343"/>
    </location>
</feature>
<keyword evidence="10" id="KW-1185">Reference proteome</keyword>
<dbReference type="Gene3D" id="3.30.450.20">
    <property type="entry name" value="PAS domain"/>
    <property type="match status" value="1"/>
</dbReference>
<dbReference type="PROSITE" id="PS50113">
    <property type="entry name" value="PAC"/>
    <property type="match status" value="1"/>
</dbReference>
<dbReference type="InterPro" id="IPR003594">
    <property type="entry name" value="HATPase_dom"/>
</dbReference>
<dbReference type="Pfam" id="PF08447">
    <property type="entry name" value="PAS_3"/>
    <property type="match status" value="1"/>
</dbReference>
<sequence length="343" mass="38766">MYIFDLTTYKNTLINEAYQTILGYTIDDLDKCDNLLALFHPDEQELITTHLDKMANCKEGELHPLEYRFKHKNGDWVWCYSVDSVLTRHPDGTPSQVLGTFVDVTEKNQLVDKLKESNEYLERFAFVASHDLQEPLRKITAFSDSLSERLTPLIENDEASIFELSRMKLAAQRMGAMIHDLLKLSRITSNSLDKKNISLPRLLEEVCDILELSIADRKADVNWDKSVGDIVGDEGLILQMMQNIISNSLKFCNAETTPCVSIRCKYRAQNVDIIIQDNGIGIQDSEIANVFEPFRRLHVRDEYEGSGIGLAIVTQIVSVHKGTVACDSEVGVGTTITISLPRH</sequence>
<dbReference type="EC" id="2.7.13.3" evidence="2"/>
<dbReference type="SUPFAM" id="SSF47384">
    <property type="entry name" value="Homodimeric domain of signal transducing histidine kinase"/>
    <property type="match status" value="1"/>
</dbReference>
<dbReference type="EMBL" id="JAQOMS010000002">
    <property type="protein sequence ID" value="MDC2887524.1"/>
    <property type="molecule type" value="Genomic_DNA"/>
</dbReference>
<dbReference type="Pfam" id="PF02518">
    <property type="entry name" value="HATPase_c"/>
    <property type="match status" value="1"/>
</dbReference>
<evidence type="ECO:0000256" key="4">
    <source>
        <dbReference type="ARBA" id="ARBA00022679"/>
    </source>
</evidence>
<dbReference type="Gene3D" id="3.30.565.10">
    <property type="entry name" value="Histidine kinase-like ATPase, C-terminal domain"/>
    <property type="match status" value="1"/>
</dbReference>
<feature type="domain" description="PAS" evidence="7">
    <location>
        <begin position="1"/>
        <end position="58"/>
    </location>
</feature>
<dbReference type="InterPro" id="IPR004358">
    <property type="entry name" value="Sig_transdc_His_kin-like_C"/>
</dbReference>
<dbReference type="InterPro" id="IPR000700">
    <property type="entry name" value="PAS-assoc_C"/>
</dbReference>
<protein>
    <recommendedName>
        <fullName evidence="2">histidine kinase</fullName>
        <ecNumber evidence="2">2.7.13.3</ecNumber>
    </recommendedName>
</protein>
<organism evidence="9 10">
    <name type="scientific">Psychrosphaera algicola</name>
    <dbReference type="NCBI Taxonomy" id="3023714"/>
    <lineage>
        <taxon>Bacteria</taxon>
        <taxon>Pseudomonadati</taxon>
        <taxon>Pseudomonadota</taxon>
        <taxon>Gammaproteobacteria</taxon>
        <taxon>Alteromonadales</taxon>
        <taxon>Pseudoalteromonadaceae</taxon>
        <taxon>Psychrosphaera</taxon>
    </lineage>
</organism>
<evidence type="ECO:0000259" key="7">
    <source>
        <dbReference type="PROSITE" id="PS50112"/>
    </source>
</evidence>
<dbReference type="InterPro" id="IPR005467">
    <property type="entry name" value="His_kinase_dom"/>
</dbReference>
<proteinExistence type="predicted"/>
<comment type="caution">
    <text evidence="9">The sequence shown here is derived from an EMBL/GenBank/DDBJ whole genome shotgun (WGS) entry which is preliminary data.</text>
</comment>
<evidence type="ECO:0000313" key="9">
    <source>
        <dbReference type="EMBL" id="MDC2887524.1"/>
    </source>
</evidence>
<dbReference type="GO" id="GO:0016301">
    <property type="term" value="F:kinase activity"/>
    <property type="evidence" value="ECO:0007669"/>
    <property type="project" value="UniProtKB-KW"/>
</dbReference>
<dbReference type="PRINTS" id="PR00344">
    <property type="entry name" value="BCTRLSENSOR"/>
</dbReference>
<accession>A0ABT5F8T0</accession>
<dbReference type="InterPro" id="IPR035965">
    <property type="entry name" value="PAS-like_dom_sf"/>
</dbReference>
<name>A0ABT5F8T0_9GAMM</name>
<dbReference type="PROSITE" id="PS50112">
    <property type="entry name" value="PAS"/>
    <property type="match status" value="1"/>
</dbReference>
<dbReference type="Proteomes" id="UP001528411">
    <property type="component" value="Unassembled WGS sequence"/>
</dbReference>
<dbReference type="InterPro" id="IPR052162">
    <property type="entry name" value="Sensor_kinase/Photoreceptor"/>
</dbReference>
<dbReference type="SUPFAM" id="SSF55785">
    <property type="entry name" value="PYP-like sensor domain (PAS domain)"/>
    <property type="match status" value="1"/>
</dbReference>
<dbReference type="SUPFAM" id="SSF55874">
    <property type="entry name" value="ATPase domain of HSP90 chaperone/DNA topoisomerase II/histidine kinase"/>
    <property type="match status" value="1"/>
</dbReference>
<keyword evidence="3" id="KW-0597">Phosphoprotein</keyword>
<keyword evidence="4" id="KW-0808">Transferase</keyword>
<dbReference type="NCBIfam" id="TIGR00229">
    <property type="entry name" value="sensory_box"/>
    <property type="match status" value="1"/>
</dbReference>
<dbReference type="PROSITE" id="PS50109">
    <property type="entry name" value="HIS_KIN"/>
    <property type="match status" value="1"/>
</dbReference>
<evidence type="ECO:0000259" key="8">
    <source>
        <dbReference type="PROSITE" id="PS50113"/>
    </source>
</evidence>
<dbReference type="InterPro" id="IPR036890">
    <property type="entry name" value="HATPase_C_sf"/>
</dbReference>
<dbReference type="SMART" id="SM00086">
    <property type="entry name" value="PAC"/>
    <property type="match status" value="1"/>
</dbReference>
<dbReference type="PANTHER" id="PTHR43304">
    <property type="entry name" value="PHYTOCHROME-LIKE PROTEIN CPH1"/>
    <property type="match status" value="1"/>
</dbReference>